<dbReference type="PANTHER" id="PTHR42894">
    <property type="entry name" value="N-(5'-PHOSPHORIBOSYL)ANTHRANILATE ISOMERASE"/>
    <property type="match status" value="1"/>
</dbReference>
<keyword evidence="5 9" id="KW-0028">Amino-acid biosynthesis</keyword>
<proteinExistence type="inferred from homology"/>
<keyword evidence="12" id="KW-1185">Reference proteome</keyword>
<dbReference type="InterPro" id="IPR044643">
    <property type="entry name" value="TrpF_fam"/>
</dbReference>
<dbReference type="InterPro" id="IPR011060">
    <property type="entry name" value="RibuloseP-bd_barrel"/>
</dbReference>
<evidence type="ECO:0000256" key="5">
    <source>
        <dbReference type="ARBA" id="ARBA00022605"/>
    </source>
</evidence>
<dbReference type="RefSeq" id="WP_380026892.1">
    <property type="nucleotide sequence ID" value="NZ_JBHSHC010000112.1"/>
</dbReference>
<dbReference type="Proteomes" id="UP001596002">
    <property type="component" value="Unassembled WGS sequence"/>
</dbReference>
<dbReference type="EMBL" id="JBHSHC010000112">
    <property type="protein sequence ID" value="MFC4768938.1"/>
    <property type="molecule type" value="Genomic_DNA"/>
</dbReference>
<feature type="domain" description="N-(5'phosphoribosyl) anthranilate isomerase (PRAI)" evidence="10">
    <location>
        <begin position="4"/>
        <end position="205"/>
    </location>
</feature>
<evidence type="ECO:0000256" key="6">
    <source>
        <dbReference type="ARBA" id="ARBA00022822"/>
    </source>
</evidence>
<keyword evidence="8 9" id="KW-0413">Isomerase</keyword>
<keyword evidence="7 9" id="KW-0057">Aromatic amino acid biosynthesis</keyword>
<evidence type="ECO:0000256" key="3">
    <source>
        <dbReference type="ARBA" id="ARBA00012572"/>
    </source>
</evidence>
<gene>
    <name evidence="9" type="primary">trpF</name>
    <name evidence="11" type="ORF">ACFO8Q_16490</name>
</gene>
<comment type="similarity">
    <text evidence="9">Belongs to the TrpF family.</text>
</comment>
<accession>A0ABV9Q568</accession>
<evidence type="ECO:0000256" key="1">
    <source>
        <dbReference type="ARBA" id="ARBA00001164"/>
    </source>
</evidence>
<dbReference type="Pfam" id="PF00697">
    <property type="entry name" value="PRAI"/>
    <property type="match status" value="1"/>
</dbReference>
<dbReference type="CDD" id="cd00405">
    <property type="entry name" value="PRAI"/>
    <property type="match status" value="1"/>
</dbReference>
<evidence type="ECO:0000256" key="9">
    <source>
        <dbReference type="HAMAP-Rule" id="MF_00135"/>
    </source>
</evidence>
<evidence type="ECO:0000256" key="4">
    <source>
        <dbReference type="ARBA" id="ARBA00022272"/>
    </source>
</evidence>
<evidence type="ECO:0000313" key="11">
    <source>
        <dbReference type="EMBL" id="MFC4768938.1"/>
    </source>
</evidence>
<dbReference type="PANTHER" id="PTHR42894:SF1">
    <property type="entry name" value="N-(5'-PHOSPHORIBOSYL)ANTHRANILATE ISOMERASE"/>
    <property type="match status" value="1"/>
</dbReference>
<evidence type="ECO:0000256" key="2">
    <source>
        <dbReference type="ARBA" id="ARBA00004664"/>
    </source>
</evidence>
<sequence length="210" mass="23092">MTQIKICGLKTREALEVVSESGIDYIGFVFAKSKRQITPEEVRKLTAELQTPKRIGVFVNETLDSLLSVGESAGLDGFQLHGSESPELCRSLKEQSGKLVWKAWQVRLDPSDHQIQEYGETVDAILLDSYDPGLPGGTGKTFPWQGIVRFRELVPNVPLFVAGGLSADNVADLLAGYRPDGVDVSSGVETNGVKDADKMRLFIQKVRERD</sequence>
<evidence type="ECO:0000256" key="7">
    <source>
        <dbReference type="ARBA" id="ARBA00023141"/>
    </source>
</evidence>
<dbReference type="SUPFAM" id="SSF51366">
    <property type="entry name" value="Ribulose-phoshate binding barrel"/>
    <property type="match status" value="1"/>
</dbReference>
<comment type="catalytic activity">
    <reaction evidence="1 9">
        <text>N-(5-phospho-beta-D-ribosyl)anthranilate = 1-(2-carboxyphenylamino)-1-deoxy-D-ribulose 5-phosphate</text>
        <dbReference type="Rhea" id="RHEA:21540"/>
        <dbReference type="ChEBI" id="CHEBI:18277"/>
        <dbReference type="ChEBI" id="CHEBI:58613"/>
        <dbReference type="EC" id="5.3.1.24"/>
    </reaction>
</comment>
<comment type="caution">
    <text evidence="11">The sequence shown here is derived from an EMBL/GenBank/DDBJ whole genome shotgun (WGS) entry which is preliminary data.</text>
</comment>
<comment type="pathway">
    <text evidence="2 9">Amino-acid biosynthesis; L-tryptophan biosynthesis; L-tryptophan from chorismate: step 3/5.</text>
</comment>
<reference evidence="12" key="1">
    <citation type="journal article" date="2019" name="Int. J. Syst. Evol. Microbiol.">
        <title>The Global Catalogue of Microorganisms (GCM) 10K type strain sequencing project: providing services to taxonomists for standard genome sequencing and annotation.</title>
        <authorList>
            <consortium name="The Broad Institute Genomics Platform"/>
            <consortium name="The Broad Institute Genome Sequencing Center for Infectious Disease"/>
            <person name="Wu L."/>
            <person name="Ma J."/>
        </authorList>
    </citation>
    <scope>NUCLEOTIDE SEQUENCE [LARGE SCALE GENOMIC DNA]</scope>
    <source>
        <strain evidence="12">WYCCWR 12678</strain>
    </source>
</reference>
<dbReference type="EC" id="5.3.1.24" evidence="3 9"/>
<protein>
    <recommendedName>
        <fullName evidence="4 9">N-(5'-phosphoribosyl)anthranilate isomerase</fullName>
        <shortName evidence="9">PRAI</shortName>
        <ecNumber evidence="3 9">5.3.1.24</ecNumber>
    </recommendedName>
</protein>
<dbReference type="HAMAP" id="MF_00135">
    <property type="entry name" value="PRAI"/>
    <property type="match status" value="1"/>
</dbReference>
<dbReference type="GO" id="GO:0016853">
    <property type="term" value="F:isomerase activity"/>
    <property type="evidence" value="ECO:0007669"/>
    <property type="project" value="UniProtKB-KW"/>
</dbReference>
<dbReference type="Gene3D" id="3.20.20.70">
    <property type="entry name" value="Aldolase class I"/>
    <property type="match status" value="1"/>
</dbReference>
<evidence type="ECO:0000256" key="8">
    <source>
        <dbReference type="ARBA" id="ARBA00023235"/>
    </source>
</evidence>
<organism evidence="11 12">
    <name type="scientific">Effusibacillus consociatus</name>
    <dbReference type="NCBI Taxonomy" id="1117041"/>
    <lineage>
        <taxon>Bacteria</taxon>
        <taxon>Bacillati</taxon>
        <taxon>Bacillota</taxon>
        <taxon>Bacilli</taxon>
        <taxon>Bacillales</taxon>
        <taxon>Alicyclobacillaceae</taxon>
        <taxon>Effusibacillus</taxon>
    </lineage>
</organism>
<evidence type="ECO:0000259" key="10">
    <source>
        <dbReference type="Pfam" id="PF00697"/>
    </source>
</evidence>
<keyword evidence="6 9" id="KW-0822">Tryptophan biosynthesis</keyword>
<dbReference type="InterPro" id="IPR013785">
    <property type="entry name" value="Aldolase_TIM"/>
</dbReference>
<name>A0ABV9Q568_9BACL</name>
<dbReference type="InterPro" id="IPR001240">
    <property type="entry name" value="PRAI_dom"/>
</dbReference>
<evidence type="ECO:0000313" key="12">
    <source>
        <dbReference type="Proteomes" id="UP001596002"/>
    </source>
</evidence>